<comment type="caution">
    <text evidence="1">The sequence shown here is derived from an EMBL/GenBank/DDBJ whole genome shotgun (WGS) entry which is preliminary data.</text>
</comment>
<name>A0AAV6FLQ5_9TELE</name>
<reference evidence="1" key="1">
    <citation type="submission" date="2020-10" db="EMBL/GenBank/DDBJ databases">
        <title>Chromosome-scale genome assembly of the Allis shad, Alosa alosa.</title>
        <authorList>
            <person name="Margot Z."/>
            <person name="Christophe K."/>
            <person name="Cabau C."/>
            <person name="Louis A."/>
            <person name="Berthelot C."/>
            <person name="Parey E."/>
            <person name="Roest Crollius H."/>
            <person name="Montfort J."/>
            <person name="Robinson-Rechavi M."/>
            <person name="Bucao C."/>
            <person name="Bouchez O."/>
            <person name="Gislard M."/>
            <person name="Lluch J."/>
            <person name="Milhes M."/>
            <person name="Lampietro C."/>
            <person name="Lopez Roques C."/>
            <person name="Donnadieu C."/>
            <person name="Braasch I."/>
            <person name="Desvignes T."/>
            <person name="Postlethwait J."/>
            <person name="Bobe J."/>
            <person name="Guiguen Y."/>
        </authorList>
    </citation>
    <scope>NUCLEOTIDE SEQUENCE</scope>
    <source>
        <strain evidence="1">M-15738</strain>
        <tissue evidence="1">Blood</tissue>
    </source>
</reference>
<dbReference type="EMBL" id="JADWDJ010000021">
    <property type="protein sequence ID" value="KAG5263808.1"/>
    <property type="molecule type" value="Genomic_DNA"/>
</dbReference>
<keyword evidence="2" id="KW-1185">Reference proteome</keyword>
<evidence type="ECO:0000313" key="2">
    <source>
        <dbReference type="Proteomes" id="UP000823561"/>
    </source>
</evidence>
<evidence type="ECO:0000313" key="1">
    <source>
        <dbReference type="EMBL" id="KAG5263808.1"/>
    </source>
</evidence>
<dbReference type="AlphaFoldDB" id="A0AAV6FLQ5"/>
<gene>
    <name evidence="1" type="ORF">AALO_G00268840</name>
</gene>
<sequence length="86" mass="9556">MEVLPSGCACAEFLVIRATAIECEGKEAGNGVWRYRAQSDKRCLNIAVERWPETAAVLGTVTEQLRVSSYLIKEILWSFANLTCDC</sequence>
<proteinExistence type="predicted"/>
<organism evidence="1 2">
    <name type="scientific">Alosa alosa</name>
    <name type="common">allis shad</name>
    <dbReference type="NCBI Taxonomy" id="278164"/>
    <lineage>
        <taxon>Eukaryota</taxon>
        <taxon>Metazoa</taxon>
        <taxon>Chordata</taxon>
        <taxon>Craniata</taxon>
        <taxon>Vertebrata</taxon>
        <taxon>Euteleostomi</taxon>
        <taxon>Actinopterygii</taxon>
        <taxon>Neopterygii</taxon>
        <taxon>Teleostei</taxon>
        <taxon>Clupei</taxon>
        <taxon>Clupeiformes</taxon>
        <taxon>Clupeoidei</taxon>
        <taxon>Clupeidae</taxon>
        <taxon>Alosa</taxon>
    </lineage>
</organism>
<dbReference type="Proteomes" id="UP000823561">
    <property type="component" value="Chromosome 21"/>
</dbReference>
<accession>A0AAV6FLQ5</accession>
<protein>
    <submittedName>
        <fullName evidence="1">Uncharacterized protein</fullName>
    </submittedName>
</protein>